<accession>X0X8V5</accession>
<dbReference type="AlphaFoldDB" id="X0X8V5"/>
<evidence type="ECO:0000313" key="1">
    <source>
        <dbReference type="EMBL" id="GAG21396.1"/>
    </source>
</evidence>
<comment type="caution">
    <text evidence="1">The sequence shown here is derived from an EMBL/GenBank/DDBJ whole genome shotgun (WGS) entry which is preliminary data.</text>
</comment>
<dbReference type="EMBL" id="BARS01031725">
    <property type="protein sequence ID" value="GAG21396.1"/>
    <property type="molecule type" value="Genomic_DNA"/>
</dbReference>
<proteinExistence type="predicted"/>
<reference evidence="1" key="1">
    <citation type="journal article" date="2014" name="Front. Microbiol.">
        <title>High frequency of phylogenetically diverse reductive dehalogenase-homologous genes in deep subseafloor sedimentary metagenomes.</title>
        <authorList>
            <person name="Kawai M."/>
            <person name="Futagami T."/>
            <person name="Toyoda A."/>
            <person name="Takaki Y."/>
            <person name="Nishi S."/>
            <person name="Hori S."/>
            <person name="Arai W."/>
            <person name="Tsubouchi T."/>
            <person name="Morono Y."/>
            <person name="Uchiyama I."/>
            <person name="Ito T."/>
            <person name="Fujiyama A."/>
            <person name="Inagaki F."/>
            <person name="Takami H."/>
        </authorList>
    </citation>
    <scope>NUCLEOTIDE SEQUENCE</scope>
    <source>
        <strain evidence="1">Expedition CK06-06</strain>
    </source>
</reference>
<organism evidence="1">
    <name type="scientific">marine sediment metagenome</name>
    <dbReference type="NCBI Taxonomy" id="412755"/>
    <lineage>
        <taxon>unclassified sequences</taxon>
        <taxon>metagenomes</taxon>
        <taxon>ecological metagenomes</taxon>
    </lineage>
</organism>
<sequence>MKDQSETRKQIESKRKFEIPGKIQFTRRVQVQPLPSSSSPIKPPPIEVPKITIKASRSPVAEQKTEDLLIFSESDGSEEGDIDKEDITLHIDEVIPEEKRPTLIQSERESEIIYPEMLQKMIEQGGSMLSLKLCSQLTTELQKTLARPLTIEDLESAAKFFVKHDSL</sequence>
<name>X0X8V5_9ZZZZ</name>
<protein>
    <submittedName>
        <fullName evidence="1">Uncharacterized protein</fullName>
    </submittedName>
</protein>
<gene>
    <name evidence="1" type="ORF">S01H1_49333</name>
</gene>